<dbReference type="GO" id="GO:0046872">
    <property type="term" value="F:metal ion binding"/>
    <property type="evidence" value="ECO:0007669"/>
    <property type="project" value="UniProtKB-KW"/>
</dbReference>
<name>A0A1R4HBA1_9GAMM</name>
<dbReference type="Gene3D" id="3.90.1590.10">
    <property type="entry name" value="glutathione-dependent formaldehyde- activating enzyme (gfa)"/>
    <property type="match status" value="1"/>
</dbReference>
<reference evidence="7" key="1">
    <citation type="submission" date="2017-02" db="EMBL/GenBank/DDBJ databases">
        <authorList>
            <person name="Daims H."/>
        </authorList>
    </citation>
    <scope>NUCLEOTIDE SEQUENCE [LARGE SCALE GENOMIC DNA]</scope>
</reference>
<dbReference type="OrthoDB" id="9786619at2"/>
<dbReference type="Pfam" id="PF04828">
    <property type="entry name" value="GFA"/>
    <property type="match status" value="1"/>
</dbReference>
<comment type="similarity">
    <text evidence="1">Belongs to the Gfa family.</text>
</comment>
<evidence type="ECO:0000256" key="1">
    <source>
        <dbReference type="ARBA" id="ARBA00005495"/>
    </source>
</evidence>
<keyword evidence="4" id="KW-0456">Lyase</keyword>
<proteinExistence type="inferred from homology"/>
<dbReference type="EMBL" id="FUKI01000119">
    <property type="protein sequence ID" value="SJM93311.1"/>
    <property type="molecule type" value="Genomic_DNA"/>
</dbReference>
<dbReference type="Proteomes" id="UP000195667">
    <property type="component" value="Unassembled WGS sequence"/>
</dbReference>
<evidence type="ECO:0000313" key="6">
    <source>
        <dbReference type="EMBL" id="SJM93311.1"/>
    </source>
</evidence>
<organism evidence="6 7">
    <name type="scientific">Crenothrix polyspora</name>
    <dbReference type="NCBI Taxonomy" id="360316"/>
    <lineage>
        <taxon>Bacteria</taxon>
        <taxon>Pseudomonadati</taxon>
        <taxon>Pseudomonadota</taxon>
        <taxon>Gammaproteobacteria</taxon>
        <taxon>Methylococcales</taxon>
        <taxon>Crenotrichaceae</taxon>
        <taxon>Crenothrix</taxon>
    </lineage>
</organism>
<dbReference type="InterPro" id="IPR011057">
    <property type="entry name" value="Mss4-like_sf"/>
</dbReference>
<keyword evidence="3" id="KW-0862">Zinc</keyword>
<dbReference type="PANTHER" id="PTHR33337:SF40">
    <property type="entry name" value="CENP-V_GFA DOMAIN-CONTAINING PROTEIN-RELATED"/>
    <property type="match status" value="1"/>
</dbReference>
<protein>
    <submittedName>
        <fullName evidence="6">Glutathione-dependent formaldehyde-activating GFA</fullName>
    </submittedName>
</protein>
<evidence type="ECO:0000256" key="4">
    <source>
        <dbReference type="ARBA" id="ARBA00023239"/>
    </source>
</evidence>
<evidence type="ECO:0000256" key="3">
    <source>
        <dbReference type="ARBA" id="ARBA00022833"/>
    </source>
</evidence>
<dbReference type="PANTHER" id="PTHR33337">
    <property type="entry name" value="GFA DOMAIN-CONTAINING PROTEIN"/>
    <property type="match status" value="1"/>
</dbReference>
<feature type="domain" description="CENP-V/GFA" evidence="5">
    <location>
        <begin position="5"/>
        <end position="122"/>
    </location>
</feature>
<gene>
    <name evidence="6" type="ORF">CRENPOLYSF1_430026</name>
</gene>
<dbReference type="SUPFAM" id="SSF51316">
    <property type="entry name" value="Mss4-like"/>
    <property type="match status" value="1"/>
</dbReference>
<keyword evidence="2" id="KW-0479">Metal-binding</keyword>
<dbReference type="RefSeq" id="WP_087143776.1">
    <property type="nucleotide sequence ID" value="NZ_FUKI01000119.1"/>
</dbReference>
<dbReference type="PROSITE" id="PS51891">
    <property type="entry name" value="CENP_V_GFA"/>
    <property type="match status" value="1"/>
</dbReference>
<dbReference type="GO" id="GO:0016846">
    <property type="term" value="F:carbon-sulfur lyase activity"/>
    <property type="evidence" value="ECO:0007669"/>
    <property type="project" value="InterPro"/>
</dbReference>
<sequence>MKLPITGGCCCGAVRYEITAEPLGGINCHCRTCQKSVGAAYLAAMFVAASALTITGNYKEYASTAASGHIVHRGFCPECGSSLFGRNSAFTEVRPIAAATLDDPSIFTPTKDVWVAEAQPWDYMNPDLPKFAGNFTNH</sequence>
<evidence type="ECO:0000256" key="2">
    <source>
        <dbReference type="ARBA" id="ARBA00022723"/>
    </source>
</evidence>
<accession>A0A1R4HBA1</accession>
<dbReference type="InterPro" id="IPR006913">
    <property type="entry name" value="CENP-V/GFA"/>
</dbReference>
<dbReference type="AlphaFoldDB" id="A0A1R4HBA1"/>
<evidence type="ECO:0000313" key="7">
    <source>
        <dbReference type="Proteomes" id="UP000195667"/>
    </source>
</evidence>
<keyword evidence="7" id="KW-1185">Reference proteome</keyword>
<evidence type="ECO:0000259" key="5">
    <source>
        <dbReference type="PROSITE" id="PS51891"/>
    </source>
</evidence>